<evidence type="ECO:0000256" key="4">
    <source>
        <dbReference type="ARBA" id="ARBA00022989"/>
    </source>
</evidence>
<feature type="transmembrane region" description="Helical" evidence="6">
    <location>
        <begin position="359"/>
        <end position="382"/>
    </location>
</feature>
<dbReference type="SUPFAM" id="SSF103473">
    <property type="entry name" value="MFS general substrate transporter"/>
    <property type="match status" value="1"/>
</dbReference>
<reference evidence="8 9" key="1">
    <citation type="journal article" date="2021" name="ISME J.">
        <title>Genomic evolution of the class Acidithiobacillia: deep-branching Proteobacteria living in extreme acidic conditions.</title>
        <authorList>
            <person name="Moya-Beltran A."/>
            <person name="Beard S."/>
            <person name="Rojas-Villalobos C."/>
            <person name="Issotta F."/>
            <person name="Gallardo Y."/>
            <person name="Ulloa R."/>
            <person name="Giaveno A."/>
            <person name="Degli Esposti M."/>
            <person name="Johnson D.B."/>
            <person name="Quatrini R."/>
        </authorList>
    </citation>
    <scope>NUCLEOTIDE SEQUENCE [LARGE SCALE GENOMIC DNA]</scope>
    <source>
        <strain evidence="8 9">ATCC 19703</strain>
    </source>
</reference>
<keyword evidence="3 6" id="KW-0812">Transmembrane</keyword>
<comment type="caution">
    <text evidence="8">The sequence shown here is derived from an EMBL/GenBank/DDBJ whole genome shotgun (WGS) entry which is preliminary data.</text>
</comment>
<feature type="transmembrane region" description="Helical" evidence="6">
    <location>
        <begin position="197"/>
        <end position="217"/>
    </location>
</feature>
<dbReference type="Pfam" id="PF07690">
    <property type="entry name" value="MFS_1"/>
    <property type="match status" value="1"/>
</dbReference>
<feature type="transmembrane region" description="Helical" evidence="6">
    <location>
        <begin position="141"/>
        <end position="160"/>
    </location>
</feature>
<keyword evidence="5 6" id="KW-0472">Membrane</keyword>
<keyword evidence="9" id="KW-1185">Reference proteome</keyword>
<dbReference type="EMBL" id="JABELD010000110">
    <property type="protein sequence ID" value="MBU2739536.1"/>
    <property type="molecule type" value="Genomic_DNA"/>
</dbReference>
<keyword evidence="2" id="KW-0813">Transport</keyword>
<dbReference type="PANTHER" id="PTHR42718">
    <property type="entry name" value="MAJOR FACILITATOR SUPERFAMILY MULTIDRUG TRANSPORTER MFSC"/>
    <property type="match status" value="1"/>
</dbReference>
<feature type="transmembrane region" description="Helical" evidence="6">
    <location>
        <begin position="109"/>
        <end position="129"/>
    </location>
</feature>
<feature type="transmembrane region" description="Helical" evidence="6">
    <location>
        <begin position="12"/>
        <end position="32"/>
    </location>
</feature>
<dbReference type="RefSeq" id="WP_215864440.1">
    <property type="nucleotide sequence ID" value="NZ_JABELD010000110.1"/>
</dbReference>
<evidence type="ECO:0000256" key="3">
    <source>
        <dbReference type="ARBA" id="ARBA00022692"/>
    </source>
</evidence>
<evidence type="ECO:0000256" key="1">
    <source>
        <dbReference type="ARBA" id="ARBA00004141"/>
    </source>
</evidence>
<dbReference type="Gene3D" id="1.20.1720.10">
    <property type="entry name" value="Multidrug resistance protein D"/>
    <property type="match status" value="1"/>
</dbReference>
<feature type="transmembrane region" description="Helical" evidence="6">
    <location>
        <begin position="166"/>
        <end position="185"/>
    </location>
</feature>
<dbReference type="InterPro" id="IPR011701">
    <property type="entry name" value="MFS"/>
</dbReference>
<feature type="transmembrane region" description="Helical" evidence="6">
    <location>
        <begin position="83"/>
        <end position="103"/>
    </location>
</feature>
<evidence type="ECO:0000313" key="9">
    <source>
        <dbReference type="Proteomes" id="UP001197028"/>
    </source>
</evidence>
<feature type="domain" description="Major facilitator superfamily (MFS) profile" evidence="7">
    <location>
        <begin position="12"/>
        <end position="486"/>
    </location>
</feature>
<organism evidence="8 9">
    <name type="scientific">Acidithiobacillus concretivorus</name>
    <dbReference type="NCBI Taxonomy" id="3063952"/>
    <lineage>
        <taxon>Bacteria</taxon>
        <taxon>Pseudomonadati</taxon>
        <taxon>Pseudomonadota</taxon>
        <taxon>Acidithiobacillia</taxon>
        <taxon>Acidithiobacillales</taxon>
        <taxon>Acidithiobacillaceae</taxon>
        <taxon>Acidithiobacillus</taxon>
    </lineage>
</organism>
<feature type="transmembrane region" description="Helical" evidence="6">
    <location>
        <begin position="259"/>
        <end position="281"/>
    </location>
</feature>
<keyword evidence="4 6" id="KW-1133">Transmembrane helix</keyword>
<gene>
    <name evidence="8" type="ORF">HJG40_12245</name>
</gene>
<feature type="transmembrane region" description="Helical" evidence="6">
    <location>
        <begin position="52"/>
        <end position="71"/>
    </location>
</feature>
<dbReference type="PANTHER" id="PTHR42718:SF9">
    <property type="entry name" value="MAJOR FACILITATOR SUPERFAMILY MULTIDRUG TRANSPORTER MFSC"/>
    <property type="match status" value="1"/>
</dbReference>
<evidence type="ECO:0000256" key="6">
    <source>
        <dbReference type="SAM" id="Phobius"/>
    </source>
</evidence>
<accession>A0ABS5ZS84</accession>
<dbReference type="PROSITE" id="PS50850">
    <property type="entry name" value="MFS"/>
    <property type="match status" value="1"/>
</dbReference>
<dbReference type="Gene3D" id="1.20.1250.20">
    <property type="entry name" value="MFS general substrate transporter like domains"/>
    <property type="match status" value="1"/>
</dbReference>
<name>A0ABS5ZS84_9PROT</name>
<evidence type="ECO:0000256" key="2">
    <source>
        <dbReference type="ARBA" id="ARBA00022448"/>
    </source>
</evidence>
<dbReference type="InterPro" id="IPR036259">
    <property type="entry name" value="MFS_trans_sf"/>
</dbReference>
<feature type="transmembrane region" description="Helical" evidence="6">
    <location>
        <begin position="466"/>
        <end position="488"/>
    </location>
</feature>
<protein>
    <submittedName>
        <fullName evidence="8">MFS transporter</fullName>
    </submittedName>
</protein>
<feature type="transmembrane region" description="Helical" evidence="6">
    <location>
        <begin position="332"/>
        <end position="353"/>
    </location>
</feature>
<sequence length="492" mass="54000">MVDEKLNNRSSFLLFFGVGLALATSSFIAVAVQNIFPYLAGSLTTSDHHAVWVLTFMVMNWAVGSTLMPWVSSRIGIRGAFNGSVLALIVSSAICASTSNIWVMLLFRGVQGLGAGILVPLSQTIFIRYSAPDRRSLMMSLWTNAMLIPFYIGPFIGGWLATVVSWRYIFVLSIPLFVLSMWLSGKKIPDSERLTKPFDGIGFLMLYGFVVSVQFIIDQGDESGWFRSSRIVMAIGLSILLLVAFIVRQKRTEHPLLNLSFLNIRSYGLGLLLLCLGWSMFTGWTADIPLWVEKYTGYNGFYGGLLSIPIGVTAIPVTMFMSKASQWVPVKYLAILALLVFSAVYASIFLVPQESLQEVIFYMALLGIGIGLLFVPMNMLVLSEIPPQNLHEASTLANFVRTLSSSMGVGILGGLSYNATGTAYAALRNHISRFAGVMQTPMNILGYHHKALSVAATMDINNVIRISAWICLVAAIIALFSLQSVTLITDFK</sequence>
<dbReference type="InterPro" id="IPR020846">
    <property type="entry name" value="MFS_dom"/>
</dbReference>
<evidence type="ECO:0000259" key="7">
    <source>
        <dbReference type="PROSITE" id="PS50850"/>
    </source>
</evidence>
<evidence type="ECO:0000256" key="5">
    <source>
        <dbReference type="ARBA" id="ARBA00023136"/>
    </source>
</evidence>
<feature type="transmembrane region" description="Helical" evidence="6">
    <location>
        <begin position="229"/>
        <end position="247"/>
    </location>
</feature>
<feature type="transmembrane region" description="Helical" evidence="6">
    <location>
        <begin position="301"/>
        <end position="320"/>
    </location>
</feature>
<evidence type="ECO:0000313" key="8">
    <source>
        <dbReference type="EMBL" id="MBU2739536.1"/>
    </source>
</evidence>
<dbReference type="Proteomes" id="UP001197028">
    <property type="component" value="Unassembled WGS sequence"/>
</dbReference>
<proteinExistence type="predicted"/>
<comment type="subcellular location">
    <subcellularLocation>
        <location evidence="1">Membrane</location>
        <topology evidence="1">Multi-pass membrane protein</topology>
    </subcellularLocation>
</comment>